<evidence type="ECO:0000256" key="2">
    <source>
        <dbReference type="ARBA" id="ARBA00010393"/>
    </source>
</evidence>
<keyword evidence="3" id="KW-0963">Cytoplasm</keyword>
<evidence type="ECO:0000256" key="6">
    <source>
        <dbReference type="ARBA" id="ARBA00039970"/>
    </source>
</evidence>
<organism evidence="8 9">
    <name type="scientific">Caulifigura coniformis</name>
    <dbReference type="NCBI Taxonomy" id="2527983"/>
    <lineage>
        <taxon>Bacteria</taxon>
        <taxon>Pseudomonadati</taxon>
        <taxon>Planctomycetota</taxon>
        <taxon>Planctomycetia</taxon>
        <taxon>Planctomycetales</taxon>
        <taxon>Planctomycetaceae</taxon>
        <taxon>Caulifigura</taxon>
    </lineage>
</organism>
<name>A0A517SEP0_9PLAN</name>
<dbReference type="InterPro" id="IPR003714">
    <property type="entry name" value="PhoH"/>
</dbReference>
<evidence type="ECO:0000256" key="5">
    <source>
        <dbReference type="ARBA" id="ARBA00022840"/>
    </source>
</evidence>
<sequence>MPTLSIPLSTPEEARALFGAQDSFLRRIRESLGISIVLRGDDLVMDGDEPALERGKEILDDLRTVIRKHGFLREEDVSRVLNRVTGEVSSQSAIDLLQRAKRVQPRTKGQEEYVESIRKNDLVFCVGPAGCGKTYLAVAMAVNALRKELVRKIVLVRPAVEAGERLGFLPGDMLAKVNPFLRPLLDAMQEMLDFEQVKRYVEADIVEILPLAFMRGRTLNNTFIILDEAQNTTPTQMMMFLTRMGEGSKIVVTGDPTQTDLPPHTPSGLGDAIHRLTGIENVTTVELTGRDIVRHKLVREIVKAYEDDGKKSKKR</sequence>
<dbReference type="GO" id="GO:0005829">
    <property type="term" value="C:cytosol"/>
    <property type="evidence" value="ECO:0007669"/>
    <property type="project" value="TreeGrafter"/>
</dbReference>
<dbReference type="PANTHER" id="PTHR30473:SF1">
    <property type="entry name" value="PHOH-LIKE PROTEIN"/>
    <property type="match status" value="1"/>
</dbReference>
<evidence type="ECO:0000256" key="3">
    <source>
        <dbReference type="ARBA" id="ARBA00022490"/>
    </source>
</evidence>
<dbReference type="FunFam" id="3.40.50.300:FF:000013">
    <property type="entry name" value="PhoH family ATPase"/>
    <property type="match status" value="1"/>
</dbReference>
<evidence type="ECO:0000256" key="4">
    <source>
        <dbReference type="ARBA" id="ARBA00022741"/>
    </source>
</evidence>
<evidence type="ECO:0000256" key="1">
    <source>
        <dbReference type="ARBA" id="ARBA00004496"/>
    </source>
</evidence>
<dbReference type="InterPro" id="IPR027417">
    <property type="entry name" value="P-loop_NTPase"/>
</dbReference>
<dbReference type="EMBL" id="CP036271">
    <property type="protein sequence ID" value="QDT54557.1"/>
    <property type="molecule type" value="Genomic_DNA"/>
</dbReference>
<feature type="domain" description="PhoH-like protein" evidence="7">
    <location>
        <begin position="103"/>
        <end position="306"/>
    </location>
</feature>
<comment type="subcellular location">
    <subcellularLocation>
        <location evidence="1">Cytoplasm</location>
    </subcellularLocation>
</comment>
<dbReference type="PANTHER" id="PTHR30473">
    <property type="entry name" value="PROTEIN PHOH"/>
    <property type="match status" value="1"/>
</dbReference>
<keyword evidence="4" id="KW-0547">Nucleotide-binding</keyword>
<dbReference type="KEGG" id="ccos:Pan44_25900"/>
<dbReference type="GO" id="GO:0005524">
    <property type="term" value="F:ATP binding"/>
    <property type="evidence" value="ECO:0007669"/>
    <property type="project" value="UniProtKB-KW"/>
</dbReference>
<keyword evidence="9" id="KW-1185">Reference proteome</keyword>
<dbReference type="AlphaFoldDB" id="A0A517SEP0"/>
<comment type="similarity">
    <text evidence="2">Belongs to the PhoH family.</text>
</comment>
<keyword evidence="5" id="KW-0067">ATP-binding</keyword>
<dbReference type="SUPFAM" id="SSF52540">
    <property type="entry name" value="P-loop containing nucleoside triphosphate hydrolases"/>
    <property type="match status" value="1"/>
</dbReference>
<gene>
    <name evidence="8" type="ORF">Pan44_25900</name>
</gene>
<evidence type="ECO:0000259" key="7">
    <source>
        <dbReference type="Pfam" id="PF02562"/>
    </source>
</evidence>
<proteinExistence type="inferred from homology"/>
<dbReference type="Pfam" id="PF02562">
    <property type="entry name" value="PhoH"/>
    <property type="match status" value="1"/>
</dbReference>
<dbReference type="InParanoid" id="A0A517SEP0"/>
<evidence type="ECO:0000313" key="9">
    <source>
        <dbReference type="Proteomes" id="UP000315700"/>
    </source>
</evidence>
<evidence type="ECO:0000313" key="8">
    <source>
        <dbReference type="EMBL" id="QDT54557.1"/>
    </source>
</evidence>
<reference evidence="8 9" key="1">
    <citation type="submission" date="2019-02" db="EMBL/GenBank/DDBJ databases">
        <title>Deep-cultivation of Planctomycetes and their phenomic and genomic characterization uncovers novel biology.</title>
        <authorList>
            <person name="Wiegand S."/>
            <person name="Jogler M."/>
            <person name="Boedeker C."/>
            <person name="Pinto D."/>
            <person name="Vollmers J."/>
            <person name="Rivas-Marin E."/>
            <person name="Kohn T."/>
            <person name="Peeters S.H."/>
            <person name="Heuer A."/>
            <person name="Rast P."/>
            <person name="Oberbeckmann S."/>
            <person name="Bunk B."/>
            <person name="Jeske O."/>
            <person name="Meyerdierks A."/>
            <person name="Storesund J.E."/>
            <person name="Kallscheuer N."/>
            <person name="Luecker S."/>
            <person name="Lage O.M."/>
            <person name="Pohl T."/>
            <person name="Merkel B.J."/>
            <person name="Hornburger P."/>
            <person name="Mueller R.-W."/>
            <person name="Bruemmer F."/>
            <person name="Labrenz M."/>
            <person name="Spormann A.M."/>
            <person name="Op den Camp H."/>
            <person name="Overmann J."/>
            <person name="Amann R."/>
            <person name="Jetten M.S.M."/>
            <person name="Mascher T."/>
            <person name="Medema M.H."/>
            <person name="Devos D.P."/>
            <person name="Kaster A.-K."/>
            <person name="Ovreas L."/>
            <person name="Rohde M."/>
            <person name="Galperin M.Y."/>
            <person name="Jogler C."/>
        </authorList>
    </citation>
    <scope>NUCLEOTIDE SEQUENCE [LARGE SCALE GENOMIC DNA]</scope>
    <source>
        <strain evidence="8 9">Pan44</strain>
    </source>
</reference>
<dbReference type="RefSeq" id="WP_145030404.1">
    <property type="nucleotide sequence ID" value="NZ_CP036271.1"/>
</dbReference>
<dbReference type="FunCoup" id="A0A517SEP0">
    <property type="interactions" value="430"/>
</dbReference>
<accession>A0A517SEP0</accession>
<protein>
    <recommendedName>
        <fullName evidence="6">PhoH-like protein</fullName>
    </recommendedName>
</protein>
<dbReference type="InterPro" id="IPR051451">
    <property type="entry name" value="PhoH2-like"/>
</dbReference>
<dbReference type="Gene3D" id="3.40.50.300">
    <property type="entry name" value="P-loop containing nucleotide triphosphate hydrolases"/>
    <property type="match status" value="1"/>
</dbReference>
<dbReference type="OrthoDB" id="9773137at2"/>
<dbReference type="Proteomes" id="UP000315700">
    <property type="component" value="Chromosome"/>
</dbReference>